<evidence type="ECO:0000313" key="3">
    <source>
        <dbReference type="Proteomes" id="UP001162741"/>
    </source>
</evidence>
<reference evidence="2" key="1">
    <citation type="submission" date="2022-10" db="EMBL/GenBank/DDBJ databases">
        <title>Chitinophaga sp. nov., isolated from soil.</title>
        <authorList>
            <person name="Jeon C.O."/>
        </authorList>
    </citation>
    <scope>NUCLEOTIDE SEQUENCE</scope>
    <source>
        <strain evidence="2">R8</strain>
    </source>
</reference>
<dbReference type="EMBL" id="CP107006">
    <property type="protein sequence ID" value="UYQ91499.1"/>
    <property type="molecule type" value="Genomic_DNA"/>
</dbReference>
<name>A0ABY6IZK1_9BACT</name>
<keyword evidence="3" id="KW-1185">Reference proteome</keyword>
<accession>A0ABY6IZK1</accession>
<evidence type="ECO:0000313" key="2">
    <source>
        <dbReference type="EMBL" id="UYQ91499.1"/>
    </source>
</evidence>
<dbReference type="Proteomes" id="UP001162741">
    <property type="component" value="Chromosome"/>
</dbReference>
<evidence type="ECO:0000256" key="1">
    <source>
        <dbReference type="SAM" id="SignalP"/>
    </source>
</evidence>
<keyword evidence="1" id="KW-0732">Signal</keyword>
<dbReference type="RefSeq" id="WP_264279911.1">
    <property type="nucleotide sequence ID" value="NZ_CP107006.1"/>
</dbReference>
<proteinExistence type="predicted"/>
<protein>
    <submittedName>
        <fullName evidence="2">Uncharacterized protein</fullName>
    </submittedName>
</protein>
<feature type="chain" id="PRO_5045307295" evidence="1">
    <location>
        <begin position="24"/>
        <end position="152"/>
    </location>
</feature>
<feature type="signal peptide" evidence="1">
    <location>
        <begin position="1"/>
        <end position="23"/>
    </location>
</feature>
<gene>
    <name evidence="2" type="ORF">MKQ68_15520</name>
</gene>
<organism evidence="2 3">
    <name type="scientific">Chitinophaga horti</name>
    <dbReference type="NCBI Taxonomy" id="2920382"/>
    <lineage>
        <taxon>Bacteria</taxon>
        <taxon>Pseudomonadati</taxon>
        <taxon>Bacteroidota</taxon>
        <taxon>Chitinophagia</taxon>
        <taxon>Chitinophagales</taxon>
        <taxon>Chitinophagaceae</taxon>
        <taxon>Chitinophaga</taxon>
    </lineage>
</organism>
<sequence>MKKLAILFSLSALLAVPASYVNAKTTTAAGTRTVPAILTREGVKALIFGTASTYGLNTTTIDFTVTFTPVNGTPGVPFTYVMPAGFYNPSDQWTFSDGFYDVKVTPLQTVNGYFFVGTNAATSTLSPGNTTGVTHSNVQYYNGGGNVVQVTL</sequence>